<evidence type="ECO:0000313" key="1">
    <source>
        <dbReference type="EMBL" id="KAG8050516.1"/>
    </source>
</evidence>
<evidence type="ECO:0000313" key="2">
    <source>
        <dbReference type="Proteomes" id="UP000729402"/>
    </source>
</evidence>
<proteinExistence type="predicted"/>
<comment type="caution">
    <text evidence="1">The sequence shown here is derived from an EMBL/GenBank/DDBJ whole genome shotgun (WGS) entry which is preliminary data.</text>
</comment>
<reference evidence="1" key="1">
    <citation type="journal article" date="2021" name="bioRxiv">
        <title>Whole Genome Assembly and Annotation of Northern Wild Rice, Zizania palustris L., Supports a Whole Genome Duplication in the Zizania Genus.</title>
        <authorList>
            <person name="Haas M."/>
            <person name="Kono T."/>
            <person name="Macchietto M."/>
            <person name="Millas R."/>
            <person name="McGilp L."/>
            <person name="Shao M."/>
            <person name="Duquette J."/>
            <person name="Hirsch C.N."/>
            <person name="Kimball J."/>
        </authorList>
    </citation>
    <scope>NUCLEOTIDE SEQUENCE</scope>
    <source>
        <tissue evidence="1">Fresh leaf tissue</tissue>
    </source>
</reference>
<name>A0A8J5RB59_ZIZPA</name>
<gene>
    <name evidence="1" type="ORF">GUJ93_ZPchr0009g1521</name>
</gene>
<dbReference type="AlphaFoldDB" id="A0A8J5RB59"/>
<protein>
    <submittedName>
        <fullName evidence="1">Uncharacterized protein</fullName>
    </submittedName>
</protein>
<dbReference type="Proteomes" id="UP000729402">
    <property type="component" value="Unassembled WGS sequence"/>
</dbReference>
<keyword evidence="2" id="KW-1185">Reference proteome</keyword>
<organism evidence="1 2">
    <name type="scientific">Zizania palustris</name>
    <name type="common">Northern wild rice</name>
    <dbReference type="NCBI Taxonomy" id="103762"/>
    <lineage>
        <taxon>Eukaryota</taxon>
        <taxon>Viridiplantae</taxon>
        <taxon>Streptophyta</taxon>
        <taxon>Embryophyta</taxon>
        <taxon>Tracheophyta</taxon>
        <taxon>Spermatophyta</taxon>
        <taxon>Magnoliopsida</taxon>
        <taxon>Liliopsida</taxon>
        <taxon>Poales</taxon>
        <taxon>Poaceae</taxon>
        <taxon>BOP clade</taxon>
        <taxon>Oryzoideae</taxon>
        <taxon>Oryzeae</taxon>
        <taxon>Zizaniinae</taxon>
        <taxon>Zizania</taxon>
    </lineage>
</organism>
<dbReference type="EMBL" id="JAAALK010000289">
    <property type="protein sequence ID" value="KAG8050516.1"/>
    <property type="molecule type" value="Genomic_DNA"/>
</dbReference>
<reference evidence="1" key="2">
    <citation type="submission" date="2021-02" db="EMBL/GenBank/DDBJ databases">
        <authorList>
            <person name="Kimball J.A."/>
            <person name="Haas M.W."/>
            <person name="Macchietto M."/>
            <person name="Kono T."/>
            <person name="Duquette J."/>
            <person name="Shao M."/>
        </authorList>
    </citation>
    <scope>NUCLEOTIDE SEQUENCE</scope>
    <source>
        <tissue evidence="1">Fresh leaf tissue</tissue>
    </source>
</reference>
<sequence>MFGCVCAPRKSDKWYQSLKIRGHDECGSHGGAETATARCGRFGGKRMRALGNDDAVSRAWPVQGHKGERQLWRLWAQRRVASASRVAPATSGNAWSRAGKGEGRCGCRHLDVCRGRLSACERGCFR</sequence>
<accession>A0A8J5RB59</accession>